<dbReference type="OrthoDB" id="5994at2759"/>
<dbReference type="HAMAP" id="MF_01363">
    <property type="entry name" value="Ribosomal_bL21"/>
    <property type="match status" value="1"/>
</dbReference>
<dbReference type="Pfam" id="PF00829">
    <property type="entry name" value="Ribosomal_L21p"/>
    <property type="match status" value="1"/>
</dbReference>
<dbReference type="PANTHER" id="PTHR21349">
    <property type="entry name" value="50S RIBOSOMAL PROTEIN L21"/>
    <property type="match status" value="1"/>
</dbReference>
<dbReference type="InterPro" id="IPR001787">
    <property type="entry name" value="Ribosomal_bL21"/>
</dbReference>
<dbReference type="SUPFAM" id="SSF141091">
    <property type="entry name" value="L21p-like"/>
    <property type="match status" value="1"/>
</dbReference>
<reference evidence="6" key="1">
    <citation type="journal article" date="2022" name="Proc. Natl. Acad. Sci. U.S.A.">
        <title>Life cycle and functional genomics of the unicellular red alga Galdieria for elucidating algal and plant evolution and industrial use.</title>
        <authorList>
            <person name="Hirooka S."/>
            <person name="Itabashi T."/>
            <person name="Ichinose T.M."/>
            <person name="Onuma R."/>
            <person name="Fujiwara T."/>
            <person name="Yamashita S."/>
            <person name="Jong L.W."/>
            <person name="Tomita R."/>
            <person name="Iwane A.H."/>
            <person name="Miyagishima S.Y."/>
        </authorList>
    </citation>
    <scope>NUCLEOTIDE SEQUENCE</scope>
    <source>
        <strain evidence="6">NBRC 102759</strain>
    </source>
</reference>
<reference evidence="6" key="2">
    <citation type="submission" date="2022-01" db="EMBL/GenBank/DDBJ databases">
        <authorList>
            <person name="Hirooka S."/>
            <person name="Miyagishima S.Y."/>
        </authorList>
    </citation>
    <scope>NUCLEOTIDE SEQUENCE</scope>
    <source>
        <strain evidence="6">NBRC 102759</strain>
    </source>
</reference>
<dbReference type="AlphaFoldDB" id="A0A9C7UQS7"/>
<protein>
    <recommendedName>
        <fullName evidence="5">Large ribosomal subunit protein bL21m</fullName>
    </recommendedName>
    <alternativeName>
        <fullName evidence="4">50S ribosomal protein L21, chloroplastic</fullName>
    </alternativeName>
</protein>
<dbReference type="InterPro" id="IPR028909">
    <property type="entry name" value="bL21-like"/>
</dbReference>
<evidence type="ECO:0000256" key="1">
    <source>
        <dbReference type="ARBA" id="ARBA00008563"/>
    </source>
</evidence>
<keyword evidence="3" id="KW-0687">Ribonucleoprotein</keyword>
<evidence type="ECO:0000256" key="4">
    <source>
        <dbReference type="ARBA" id="ARBA00035397"/>
    </source>
</evidence>
<evidence type="ECO:0000256" key="5">
    <source>
        <dbReference type="ARBA" id="ARBA00044129"/>
    </source>
</evidence>
<dbReference type="PANTHER" id="PTHR21349:SF0">
    <property type="entry name" value="LARGE RIBOSOMAL SUBUNIT PROTEIN BL21M"/>
    <property type="match status" value="1"/>
</dbReference>
<accession>A0A9C7UQS7</accession>
<dbReference type="NCBIfam" id="TIGR00061">
    <property type="entry name" value="L21"/>
    <property type="match status" value="1"/>
</dbReference>
<evidence type="ECO:0000313" key="6">
    <source>
        <dbReference type="EMBL" id="GJQ12188.1"/>
    </source>
</evidence>
<keyword evidence="2" id="KW-0689">Ribosomal protein</keyword>
<gene>
    <name evidence="6" type="ORF">GpartN1_g3979.t1</name>
</gene>
<proteinExistence type="inferred from homology"/>
<keyword evidence="7" id="KW-1185">Reference proteome</keyword>
<sequence>MQLSRLVGTAWGFCKPTNLIQSIRLSVLASRHSYHFQFLSRRNFSQSILLPQFNKLVETSEERLAELPGVIKSALTGEEKQGIELFQVNGWPSRVESMTEEDSASCVDILPPVYATHGEPGSWWGGVGYETGYGGMFAVMILKGKQFKVCSDDIVVSERLDHDINEKVVADRVLAIGTMEYSLFGRPYLPLASVTLTVEQQTLTSEVVSFRFKKRKRYRKAWFHRQPITFLRVNDIQFVVPKKEQLSPLITARDPNAPLLAQNARIL</sequence>
<dbReference type="GO" id="GO:0006412">
    <property type="term" value="P:translation"/>
    <property type="evidence" value="ECO:0007669"/>
    <property type="project" value="InterPro"/>
</dbReference>
<comment type="caution">
    <text evidence="6">The sequence shown here is derived from an EMBL/GenBank/DDBJ whole genome shotgun (WGS) entry which is preliminary data.</text>
</comment>
<evidence type="ECO:0000256" key="2">
    <source>
        <dbReference type="ARBA" id="ARBA00022980"/>
    </source>
</evidence>
<dbReference type="GO" id="GO:0003735">
    <property type="term" value="F:structural constituent of ribosome"/>
    <property type="evidence" value="ECO:0007669"/>
    <property type="project" value="InterPro"/>
</dbReference>
<comment type="similarity">
    <text evidence="1">Belongs to the bacterial ribosomal protein bL21 family.</text>
</comment>
<evidence type="ECO:0000256" key="3">
    <source>
        <dbReference type="ARBA" id="ARBA00023274"/>
    </source>
</evidence>
<dbReference type="GO" id="GO:0005762">
    <property type="term" value="C:mitochondrial large ribosomal subunit"/>
    <property type="evidence" value="ECO:0007669"/>
    <property type="project" value="TreeGrafter"/>
</dbReference>
<dbReference type="EMBL" id="BQMJ01000031">
    <property type="protein sequence ID" value="GJQ12188.1"/>
    <property type="molecule type" value="Genomic_DNA"/>
</dbReference>
<name>A0A9C7UQS7_9RHOD</name>
<dbReference type="InterPro" id="IPR036164">
    <property type="entry name" value="bL21-like_sf"/>
</dbReference>
<evidence type="ECO:0000313" key="7">
    <source>
        <dbReference type="Proteomes" id="UP001061958"/>
    </source>
</evidence>
<dbReference type="Proteomes" id="UP001061958">
    <property type="component" value="Unassembled WGS sequence"/>
</dbReference>
<dbReference type="GO" id="GO:0003723">
    <property type="term" value="F:RNA binding"/>
    <property type="evidence" value="ECO:0007669"/>
    <property type="project" value="InterPro"/>
</dbReference>
<organism evidence="6 7">
    <name type="scientific">Galdieria partita</name>
    <dbReference type="NCBI Taxonomy" id="83374"/>
    <lineage>
        <taxon>Eukaryota</taxon>
        <taxon>Rhodophyta</taxon>
        <taxon>Bangiophyceae</taxon>
        <taxon>Galdieriales</taxon>
        <taxon>Galdieriaceae</taxon>
        <taxon>Galdieria</taxon>
    </lineage>
</organism>